<dbReference type="Pfam" id="PF07714">
    <property type="entry name" value="PK_Tyr_Ser-Thr"/>
    <property type="match status" value="1"/>
</dbReference>
<evidence type="ECO:0000313" key="3">
    <source>
        <dbReference type="Proteomes" id="UP001385951"/>
    </source>
</evidence>
<dbReference type="InterPro" id="IPR011009">
    <property type="entry name" value="Kinase-like_dom_sf"/>
</dbReference>
<dbReference type="InterPro" id="IPR000719">
    <property type="entry name" value="Prot_kinase_dom"/>
</dbReference>
<dbReference type="AlphaFoldDB" id="A0AAW0G0F8"/>
<dbReference type="GO" id="GO:0005524">
    <property type="term" value="F:ATP binding"/>
    <property type="evidence" value="ECO:0007669"/>
    <property type="project" value="InterPro"/>
</dbReference>
<dbReference type="GO" id="GO:0004674">
    <property type="term" value="F:protein serine/threonine kinase activity"/>
    <property type="evidence" value="ECO:0007669"/>
    <property type="project" value="TreeGrafter"/>
</dbReference>
<dbReference type="EMBL" id="JASBNA010000035">
    <property type="protein sequence ID" value="KAK7682480.1"/>
    <property type="molecule type" value="Genomic_DNA"/>
</dbReference>
<feature type="domain" description="Protein kinase" evidence="1">
    <location>
        <begin position="299"/>
        <end position="584"/>
    </location>
</feature>
<comment type="caution">
    <text evidence="2">The sequence shown here is derived from an EMBL/GenBank/DDBJ whole genome shotgun (WGS) entry which is preliminary data.</text>
</comment>
<dbReference type="Gene3D" id="1.10.510.10">
    <property type="entry name" value="Transferase(Phosphotransferase) domain 1"/>
    <property type="match status" value="1"/>
</dbReference>
<gene>
    <name evidence="2" type="ORF">QCA50_014280</name>
</gene>
<accession>A0AAW0G0F8</accession>
<name>A0AAW0G0F8_9APHY</name>
<proteinExistence type="predicted"/>
<dbReference type="Proteomes" id="UP001385951">
    <property type="component" value="Unassembled WGS sequence"/>
</dbReference>
<reference evidence="2 3" key="1">
    <citation type="submission" date="2022-09" db="EMBL/GenBank/DDBJ databases">
        <authorList>
            <person name="Palmer J.M."/>
        </authorList>
    </citation>
    <scope>NUCLEOTIDE SEQUENCE [LARGE SCALE GENOMIC DNA]</scope>
    <source>
        <strain evidence="2 3">DSM 7382</strain>
    </source>
</reference>
<dbReference type="InterPro" id="IPR001245">
    <property type="entry name" value="Ser-Thr/Tyr_kinase_cat_dom"/>
</dbReference>
<protein>
    <recommendedName>
        <fullName evidence="1">Protein kinase domain-containing protein</fullName>
    </recommendedName>
</protein>
<dbReference type="PANTHER" id="PTHR44329">
    <property type="entry name" value="SERINE/THREONINE-PROTEIN KINASE TNNI3K-RELATED"/>
    <property type="match status" value="1"/>
</dbReference>
<dbReference type="InterPro" id="IPR051681">
    <property type="entry name" value="Ser/Thr_Kinases-Pseudokinases"/>
</dbReference>
<keyword evidence="3" id="KW-1185">Reference proteome</keyword>
<evidence type="ECO:0000259" key="1">
    <source>
        <dbReference type="PROSITE" id="PS50011"/>
    </source>
</evidence>
<dbReference type="SUPFAM" id="SSF56112">
    <property type="entry name" value="Protein kinase-like (PK-like)"/>
    <property type="match status" value="1"/>
</dbReference>
<evidence type="ECO:0000313" key="2">
    <source>
        <dbReference type="EMBL" id="KAK7682480.1"/>
    </source>
</evidence>
<organism evidence="2 3">
    <name type="scientific">Cerrena zonata</name>
    <dbReference type="NCBI Taxonomy" id="2478898"/>
    <lineage>
        <taxon>Eukaryota</taxon>
        <taxon>Fungi</taxon>
        <taxon>Dikarya</taxon>
        <taxon>Basidiomycota</taxon>
        <taxon>Agaricomycotina</taxon>
        <taxon>Agaricomycetes</taxon>
        <taxon>Polyporales</taxon>
        <taxon>Cerrenaceae</taxon>
        <taxon>Cerrena</taxon>
    </lineage>
</organism>
<sequence>MSSHYLFKSACDSLRGAVFERYHETVESIQRVLWHIIPKTYINISQSRSLSANMKTNFADLYTLNFINASGDPSNEAKEYEYELASKSSSNEFMVCEAAPSTSPQPEEYSNRYQENAQANARIGELLEHEQARSARLQSRLDKLDSITSTPLLPLYSSDPLFTILVNHGSCYCPVCQTQLTDDKSSSLPGSSYRDMSLFSDMESPGDSTPVSVHSFCSTSCEELATCLCAILTEYLKGRNDSNIVGFRGSLAEKALNVIQKIADYSSQYQRLLRALLMRLAKTSNMLPKSLFLNGVSLNHHFDLPSGGGFSDIHIGEYKNQTVALKVLRIFSNMSESTRNELLQRLSYEALLWRNVTHDHILPFLGISNTLFVRRPCMVSIYMPFGHVRQRTEHLLKHHQRKDLYFLRYMYKWLYEVTLGLDYLHGEGIIHGDLRGPNILIDERRCARLADFGLSVLADSSSRESGSARGGNARWMAPEQLIAEQAGKDTARPTFQSGVFSFACVCVELYTSQEPYYGHNFFQVLMGVPKGLRPSFTYCIDDTNVTLPKELENILNSCWMPNPVERPNVRELVNYMGTLQIPWVSNPSSRFWSLPVSSIR</sequence>
<dbReference type="PROSITE" id="PS50011">
    <property type="entry name" value="PROTEIN_KINASE_DOM"/>
    <property type="match status" value="1"/>
</dbReference>